<comment type="caution">
    <text evidence="3">The sequence shown here is derived from an EMBL/GenBank/DDBJ whole genome shotgun (WGS) entry which is preliminary data.</text>
</comment>
<organism evidence="3 4">
    <name type="scientific">Rhamnella rubrinervis</name>
    <dbReference type="NCBI Taxonomy" id="2594499"/>
    <lineage>
        <taxon>Eukaryota</taxon>
        <taxon>Viridiplantae</taxon>
        <taxon>Streptophyta</taxon>
        <taxon>Embryophyta</taxon>
        <taxon>Tracheophyta</taxon>
        <taxon>Spermatophyta</taxon>
        <taxon>Magnoliopsida</taxon>
        <taxon>eudicotyledons</taxon>
        <taxon>Gunneridae</taxon>
        <taxon>Pentapetalae</taxon>
        <taxon>rosids</taxon>
        <taxon>fabids</taxon>
        <taxon>Rosales</taxon>
        <taxon>Rhamnaceae</taxon>
        <taxon>rhamnoid group</taxon>
        <taxon>Rhamneae</taxon>
        <taxon>Rhamnella</taxon>
    </lineage>
</organism>
<feature type="region of interest" description="Disordered" evidence="1">
    <location>
        <begin position="39"/>
        <end position="129"/>
    </location>
</feature>
<dbReference type="PANTHER" id="PTHR33159">
    <property type="entry name" value="RPM1-INTERACTING PROTEIN 4 (RIN4) FAMILY PROTEIN"/>
    <property type="match status" value="1"/>
</dbReference>
<dbReference type="PANTHER" id="PTHR33159:SF6">
    <property type="entry name" value="RPM1-INTERACTING PROTEIN 4"/>
    <property type="match status" value="1"/>
</dbReference>
<feature type="domain" description="RIN4 pathogenic type III effector avirulence factor Avr cleavage site" evidence="2">
    <location>
        <begin position="262"/>
        <end position="295"/>
    </location>
</feature>
<accession>A0A8K0HPB1</accession>
<evidence type="ECO:0000259" key="2">
    <source>
        <dbReference type="Pfam" id="PF05627"/>
    </source>
</evidence>
<feature type="compositionally biased region" description="Basic and acidic residues" evidence="1">
    <location>
        <begin position="115"/>
        <end position="129"/>
    </location>
</feature>
<sequence>MGWTCRLIKQRSHVPKFGNWESEENVEYSAYFEEATKSKAKGGKMIDPNGPRDKPDRFSNYPAQVQASAFKTELEGKAPKGPEKVKSKHVQRTNSEGSDLRRLNGQLRGRLRPYGKAESEAPKDPEGLLSPIKKEACMSKQKQQFSQEGDVPRRSVDSALHRETLGGRRVTSDSPLHHQGGVVVGNSPLKTLRHSAVTERSIENSPLHPHYQARVGGKGSGVSSPSWERKGSSQHSNQAFAPLSPGISRLKPNTRGNETPDHSSAVPKFGDWDESNPASGEGYTRIFNKVLEERQNEAGRGPVLTNETSQFNGQIQYGNENTKIYRVRGKCMRIYNGNTEHVMLASIFVKESAKF</sequence>
<feature type="domain" description="RIN4 pathogenic type III effector avirulence factor Avr cleavage site" evidence="2">
    <location>
        <begin position="10"/>
        <end position="39"/>
    </location>
</feature>
<dbReference type="GO" id="GO:0005886">
    <property type="term" value="C:plasma membrane"/>
    <property type="evidence" value="ECO:0007669"/>
    <property type="project" value="TreeGrafter"/>
</dbReference>
<evidence type="ECO:0000313" key="4">
    <source>
        <dbReference type="Proteomes" id="UP000796880"/>
    </source>
</evidence>
<evidence type="ECO:0000313" key="3">
    <source>
        <dbReference type="EMBL" id="KAF3456616.1"/>
    </source>
</evidence>
<feature type="compositionally biased region" description="Basic and acidic residues" evidence="1">
    <location>
        <begin position="72"/>
        <end position="85"/>
    </location>
</feature>
<dbReference type="Proteomes" id="UP000796880">
    <property type="component" value="Unassembled WGS sequence"/>
</dbReference>
<dbReference type="OrthoDB" id="850982at2759"/>
<dbReference type="Pfam" id="PF05627">
    <property type="entry name" value="AvrRpt-cleavage"/>
    <property type="match status" value="2"/>
</dbReference>
<feature type="region of interest" description="Disordered" evidence="1">
    <location>
        <begin position="202"/>
        <end position="277"/>
    </location>
</feature>
<name>A0A8K0HPB1_9ROSA</name>
<protein>
    <recommendedName>
        <fullName evidence="2">RIN4 pathogenic type III effector avirulence factor Avr cleavage site domain-containing protein</fullName>
    </recommendedName>
</protein>
<dbReference type="EMBL" id="VOIH02000001">
    <property type="protein sequence ID" value="KAF3456616.1"/>
    <property type="molecule type" value="Genomic_DNA"/>
</dbReference>
<gene>
    <name evidence="3" type="ORF">FNV43_RR01270</name>
</gene>
<dbReference type="AlphaFoldDB" id="A0A8K0HPB1"/>
<dbReference type="InterPro" id="IPR040387">
    <property type="entry name" value="RIN4/NOI4"/>
</dbReference>
<dbReference type="InterPro" id="IPR008700">
    <property type="entry name" value="TypeIII_avirulence_cleave"/>
</dbReference>
<keyword evidence="4" id="KW-1185">Reference proteome</keyword>
<proteinExistence type="predicted"/>
<reference evidence="3" key="1">
    <citation type="submission" date="2020-03" db="EMBL/GenBank/DDBJ databases">
        <title>A high-quality chromosome-level genome assembly of a woody plant with both climbing and erect habits, Rhamnella rubrinervis.</title>
        <authorList>
            <person name="Lu Z."/>
            <person name="Yang Y."/>
            <person name="Zhu X."/>
            <person name="Sun Y."/>
        </authorList>
    </citation>
    <scope>NUCLEOTIDE SEQUENCE</scope>
    <source>
        <strain evidence="3">BYM</strain>
        <tissue evidence="3">Leaf</tissue>
    </source>
</reference>
<evidence type="ECO:0000256" key="1">
    <source>
        <dbReference type="SAM" id="MobiDB-lite"/>
    </source>
</evidence>